<feature type="transmembrane region" description="Helical" evidence="1">
    <location>
        <begin position="12"/>
        <end position="31"/>
    </location>
</feature>
<dbReference type="STRING" id="1054996.SAMN05444414_1417"/>
<keyword evidence="1" id="KW-1133">Transmembrane helix</keyword>
<gene>
    <name evidence="2" type="ORF">SAMN05444414_1417</name>
</gene>
<reference evidence="3" key="1">
    <citation type="submission" date="2016-11" db="EMBL/GenBank/DDBJ databases">
        <authorList>
            <person name="Varghese N."/>
            <person name="Submissions S."/>
        </authorList>
    </citation>
    <scope>NUCLEOTIDE SEQUENCE [LARGE SCALE GENOMIC DNA]</scope>
    <source>
        <strain evidence="3">DSM 29327</strain>
    </source>
</reference>
<dbReference type="Proteomes" id="UP000184191">
    <property type="component" value="Unassembled WGS sequence"/>
</dbReference>
<name>A0A1M7DHT4_9RHOB</name>
<evidence type="ECO:0000313" key="2">
    <source>
        <dbReference type="EMBL" id="SHL78729.1"/>
    </source>
</evidence>
<keyword evidence="3" id="KW-1185">Reference proteome</keyword>
<keyword evidence="1" id="KW-0472">Membrane</keyword>
<dbReference type="AlphaFoldDB" id="A0A1M7DHT4"/>
<accession>A0A1M7DHT4</accession>
<organism evidence="2 3">
    <name type="scientific">Roseovarius marisflavi</name>
    <dbReference type="NCBI Taxonomy" id="1054996"/>
    <lineage>
        <taxon>Bacteria</taxon>
        <taxon>Pseudomonadati</taxon>
        <taxon>Pseudomonadota</taxon>
        <taxon>Alphaproteobacteria</taxon>
        <taxon>Rhodobacterales</taxon>
        <taxon>Roseobacteraceae</taxon>
        <taxon>Roseovarius</taxon>
    </lineage>
</organism>
<evidence type="ECO:0000256" key="1">
    <source>
        <dbReference type="SAM" id="Phobius"/>
    </source>
</evidence>
<dbReference type="Pfam" id="PF11391">
    <property type="entry name" value="DUF2798"/>
    <property type="match status" value="1"/>
</dbReference>
<evidence type="ECO:0000313" key="3">
    <source>
        <dbReference type="Proteomes" id="UP000184191"/>
    </source>
</evidence>
<dbReference type="EMBL" id="FRBN01000041">
    <property type="protein sequence ID" value="SHL78729.1"/>
    <property type="molecule type" value="Genomic_DNA"/>
</dbReference>
<proteinExistence type="predicted"/>
<dbReference type="InterPro" id="IPR021529">
    <property type="entry name" value="DUF2798"/>
</dbReference>
<sequence>MIDRGHLQRLSSSLVMSSFMSMALSGVFSLLEFGISWLWLQVWGQSILIALPIAFSLDMIFGDKLRFLSDKLADKAASARL</sequence>
<feature type="transmembrane region" description="Helical" evidence="1">
    <location>
        <begin position="37"/>
        <end position="61"/>
    </location>
</feature>
<keyword evidence="1" id="KW-0812">Transmembrane</keyword>
<protein>
    <recommendedName>
        <fullName evidence="4">DUF2798 domain-containing protein</fullName>
    </recommendedName>
</protein>
<dbReference type="OrthoDB" id="7864474at2"/>
<evidence type="ECO:0008006" key="4">
    <source>
        <dbReference type="Google" id="ProtNLM"/>
    </source>
</evidence>